<dbReference type="PANTHER" id="PTHR24379:SF121">
    <property type="entry name" value="C2H2-TYPE DOMAIN-CONTAINING PROTEIN"/>
    <property type="match status" value="1"/>
</dbReference>
<keyword evidence="3 5" id="KW-0863">Zinc-finger</keyword>
<keyword evidence="2" id="KW-0677">Repeat</keyword>
<dbReference type="SMART" id="SM00355">
    <property type="entry name" value="ZnF_C2H2"/>
    <property type="match status" value="9"/>
</dbReference>
<dbReference type="PROSITE" id="PS51915">
    <property type="entry name" value="ZAD"/>
    <property type="match status" value="1"/>
</dbReference>
<dbReference type="EMBL" id="AXCM01004196">
    <property type="status" value="NOT_ANNOTATED_CDS"/>
    <property type="molecule type" value="Genomic_DNA"/>
</dbReference>
<reference evidence="10" key="2">
    <citation type="submission" date="2020-05" db="UniProtKB">
        <authorList>
            <consortium name="EnsemblMetazoa"/>
        </authorList>
    </citation>
    <scope>IDENTIFICATION</scope>
    <source>
        <strain evidence="10">A-37</strain>
    </source>
</reference>
<dbReference type="Gene3D" id="3.40.1800.20">
    <property type="match status" value="1"/>
</dbReference>
<feature type="domain" description="C2H2-type" evidence="8">
    <location>
        <begin position="445"/>
        <end position="472"/>
    </location>
</feature>
<evidence type="ECO:0000256" key="5">
    <source>
        <dbReference type="PROSITE-ProRule" id="PRU00042"/>
    </source>
</evidence>
<evidence type="ECO:0000256" key="4">
    <source>
        <dbReference type="ARBA" id="ARBA00022833"/>
    </source>
</evidence>
<dbReference type="STRING" id="139723.A0A182MS63"/>
<feature type="binding site" evidence="6">
    <location>
        <position position="50"/>
    </location>
    <ligand>
        <name>Zn(2+)</name>
        <dbReference type="ChEBI" id="CHEBI:29105"/>
    </ligand>
</feature>
<dbReference type="EnsemblMetazoa" id="ACUA024971-RA">
    <property type="protein sequence ID" value="ACUA024971-PA"/>
    <property type="gene ID" value="ACUA024971"/>
</dbReference>
<evidence type="ECO:0000313" key="10">
    <source>
        <dbReference type="EnsemblMetazoa" id="ACUA024971-PA"/>
    </source>
</evidence>
<feature type="domain" description="C2H2-type" evidence="8">
    <location>
        <begin position="495"/>
        <end position="522"/>
    </location>
</feature>
<feature type="binding site" evidence="6">
    <location>
        <position position="6"/>
    </location>
    <ligand>
        <name>Zn(2+)</name>
        <dbReference type="ChEBI" id="CHEBI:29105"/>
    </ligand>
</feature>
<feature type="domain" description="C2H2-type" evidence="8">
    <location>
        <begin position="244"/>
        <end position="268"/>
    </location>
</feature>
<feature type="binding site" evidence="6">
    <location>
        <position position="53"/>
    </location>
    <ligand>
        <name>Zn(2+)</name>
        <dbReference type="ChEBI" id="CHEBI:29105"/>
    </ligand>
</feature>
<feature type="region of interest" description="Disordered" evidence="7">
    <location>
        <begin position="185"/>
        <end position="212"/>
    </location>
</feature>
<dbReference type="Pfam" id="PF12874">
    <property type="entry name" value="zf-met"/>
    <property type="match status" value="1"/>
</dbReference>
<keyword evidence="4 6" id="KW-0862">Zinc</keyword>
<evidence type="ECO:0000259" key="9">
    <source>
        <dbReference type="PROSITE" id="PS51915"/>
    </source>
</evidence>
<feature type="domain" description="C2H2-type" evidence="8">
    <location>
        <begin position="411"/>
        <end position="439"/>
    </location>
</feature>
<dbReference type="InterPro" id="IPR012934">
    <property type="entry name" value="Znf_AD"/>
</dbReference>
<dbReference type="InterPro" id="IPR036236">
    <property type="entry name" value="Znf_C2H2_sf"/>
</dbReference>
<feature type="domain" description="C2H2-type" evidence="8">
    <location>
        <begin position="328"/>
        <end position="351"/>
    </location>
</feature>
<keyword evidence="11" id="KW-1185">Reference proteome</keyword>
<evidence type="ECO:0000256" key="6">
    <source>
        <dbReference type="PROSITE-ProRule" id="PRU01263"/>
    </source>
</evidence>
<dbReference type="GO" id="GO:0008270">
    <property type="term" value="F:zinc ion binding"/>
    <property type="evidence" value="ECO:0007669"/>
    <property type="project" value="UniProtKB-UniRule"/>
</dbReference>
<dbReference type="PROSITE" id="PS50157">
    <property type="entry name" value="ZINC_FINGER_C2H2_2"/>
    <property type="match status" value="7"/>
</dbReference>
<dbReference type="InterPro" id="IPR013087">
    <property type="entry name" value="Znf_C2H2_type"/>
</dbReference>
<feature type="binding site" evidence="6">
    <location>
        <position position="9"/>
    </location>
    <ligand>
        <name>Zn(2+)</name>
        <dbReference type="ChEBI" id="CHEBI:29105"/>
    </ligand>
</feature>
<feature type="domain" description="C2H2-type" evidence="8">
    <location>
        <begin position="277"/>
        <end position="304"/>
    </location>
</feature>
<dbReference type="SMART" id="SM00868">
    <property type="entry name" value="zf-AD"/>
    <property type="match status" value="1"/>
</dbReference>
<evidence type="ECO:0000256" key="1">
    <source>
        <dbReference type="ARBA" id="ARBA00022723"/>
    </source>
</evidence>
<dbReference type="GO" id="GO:0005634">
    <property type="term" value="C:nucleus"/>
    <property type="evidence" value="ECO:0007669"/>
    <property type="project" value="InterPro"/>
</dbReference>
<feature type="compositionally biased region" description="Acidic residues" evidence="7">
    <location>
        <begin position="197"/>
        <end position="207"/>
    </location>
</feature>
<evidence type="ECO:0000256" key="3">
    <source>
        <dbReference type="ARBA" id="ARBA00022771"/>
    </source>
</evidence>
<dbReference type="Pfam" id="PF13912">
    <property type="entry name" value="zf-C2H2_6"/>
    <property type="match status" value="2"/>
</dbReference>
<proteinExistence type="predicted"/>
<feature type="region of interest" description="Disordered" evidence="7">
    <location>
        <begin position="293"/>
        <end position="325"/>
    </location>
</feature>
<accession>A0A182MS63</accession>
<dbReference type="SUPFAM" id="SSF57716">
    <property type="entry name" value="Glucocorticoid receptor-like (DNA-binding domain)"/>
    <property type="match status" value="1"/>
</dbReference>
<dbReference type="AlphaFoldDB" id="A0A182MS63"/>
<organism evidence="10 11">
    <name type="scientific">Anopheles culicifacies</name>
    <dbReference type="NCBI Taxonomy" id="139723"/>
    <lineage>
        <taxon>Eukaryota</taxon>
        <taxon>Metazoa</taxon>
        <taxon>Ecdysozoa</taxon>
        <taxon>Arthropoda</taxon>
        <taxon>Hexapoda</taxon>
        <taxon>Insecta</taxon>
        <taxon>Pterygota</taxon>
        <taxon>Neoptera</taxon>
        <taxon>Endopterygota</taxon>
        <taxon>Diptera</taxon>
        <taxon>Nematocera</taxon>
        <taxon>Culicoidea</taxon>
        <taxon>Culicidae</taxon>
        <taxon>Anophelinae</taxon>
        <taxon>Anopheles</taxon>
        <taxon>culicifacies species complex</taxon>
    </lineage>
</organism>
<dbReference type="Proteomes" id="UP000075883">
    <property type="component" value="Unassembled WGS sequence"/>
</dbReference>
<dbReference type="SUPFAM" id="SSF57667">
    <property type="entry name" value="beta-beta-alpha zinc fingers"/>
    <property type="match status" value="2"/>
</dbReference>
<keyword evidence="1 6" id="KW-0479">Metal-binding</keyword>
<dbReference type="Pfam" id="PF00096">
    <property type="entry name" value="zf-C2H2"/>
    <property type="match status" value="2"/>
</dbReference>
<dbReference type="Pfam" id="PF07776">
    <property type="entry name" value="zf-AD"/>
    <property type="match status" value="1"/>
</dbReference>
<dbReference type="Gene3D" id="3.30.160.60">
    <property type="entry name" value="Classic Zinc Finger"/>
    <property type="match status" value="4"/>
</dbReference>
<dbReference type="PANTHER" id="PTHR24379">
    <property type="entry name" value="KRAB AND ZINC FINGER DOMAIN-CONTAINING"/>
    <property type="match status" value="1"/>
</dbReference>
<evidence type="ECO:0008006" key="12">
    <source>
        <dbReference type="Google" id="ProtNLM"/>
    </source>
</evidence>
<feature type="domain" description="ZAD" evidence="9">
    <location>
        <begin position="4"/>
        <end position="77"/>
    </location>
</feature>
<sequence>MSETSCRLCLGEVHPDDRGSSVQEALFRSAINRVFSFEIKQDERLPIYTCNDCSQQVWDFNSYSQLVERNQNTLEQTYLLGSKASTSTESTVLHPIDPDKIKKEIVTADEELGDTCAVPEQVPEEPVLQPAIKTEPDDCTELESTVPTQDVVKFELNLTDTEENVHVDQVEDHATPVPETTEIKKETAEASRTNSDAEVDSNDEEAIDPVGVKPLPKADCRNLIEKMRERIRERIAANNTVQIFRCETCDRSYPNERYLKTHNAVVHAPYVRRKLWFPCNLCNRSFSNQTLLHNHRKTHAKPSITTRSKTSEREATDDSDPSTDLDSYRCNECSKTFTCHKSLRTHMDVMHPYIERPPQTYSCDQCDRAFDDCRKLGKHRRKHKFQQCPVCKKQLLKQNINTHILAHQGVFRCDECGRSLSCQKSLKRHRETLHATPADRSNRVYGCGLCPLKFYHIVHLQKHRQQHILQKCPLCEKLIRKSNLYEHVAAHKGAYRCKPCDKLYTSKLGLKIHEKQKHAAVA</sequence>
<evidence type="ECO:0000256" key="7">
    <source>
        <dbReference type="SAM" id="MobiDB-lite"/>
    </source>
</evidence>
<evidence type="ECO:0000313" key="11">
    <source>
        <dbReference type="Proteomes" id="UP000075883"/>
    </source>
</evidence>
<evidence type="ECO:0000256" key="2">
    <source>
        <dbReference type="ARBA" id="ARBA00022737"/>
    </source>
</evidence>
<protein>
    <recommendedName>
        <fullName evidence="12">Protein krueppel</fullName>
    </recommendedName>
</protein>
<reference evidence="11" key="1">
    <citation type="submission" date="2013-09" db="EMBL/GenBank/DDBJ databases">
        <title>The Genome Sequence of Anopheles culicifacies species A.</title>
        <authorList>
            <consortium name="The Broad Institute Genomics Platform"/>
            <person name="Neafsey D.E."/>
            <person name="Besansky N."/>
            <person name="Howell P."/>
            <person name="Walton C."/>
            <person name="Young S.K."/>
            <person name="Zeng Q."/>
            <person name="Gargeya S."/>
            <person name="Fitzgerald M."/>
            <person name="Haas B."/>
            <person name="Abouelleil A."/>
            <person name="Allen A.W."/>
            <person name="Alvarado L."/>
            <person name="Arachchi H.M."/>
            <person name="Berlin A.M."/>
            <person name="Chapman S.B."/>
            <person name="Gainer-Dewar J."/>
            <person name="Goldberg J."/>
            <person name="Griggs A."/>
            <person name="Gujja S."/>
            <person name="Hansen M."/>
            <person name="Howarth C."/>
            <person name="Imamovic A."/>
            <person name="Ireland A."/>
            <person name="Larimer J."/>
            <person name="McCowan C."/>
            <person name="Murphy C."/>
            <person name="Pearson M."/>
            <person name="Poon T.W."/>
            <person name="Priest M."/>
            <person name="Roberts A."/>
            <person name="Saif S."/>
            <person name="Shea T."/>
            <person name="Sisk P."/>
            <person name="Sykes S."/>
            <person name="Wortman J."/>
            <person name="Nusbaum C."/>
            <person name="Birren B."/>
        </authorList>
    </citation>
    <scope>NUCLEOTIDE SEQUENCE [LARGE SCALE GENOMIC DNA]</scope>
    <source>
        <strain evidence="11">A-37</strain>
    </source>
</reference>
<name>A0A182MS63_9DIPT</name>
<dbReference type="VEuPathDB" id="VectorBase:ACUA024971"/>
<evidence type="ECO:0000259" key="8">
    <source>
        <dbReference type="PROSITE" id="PS50157"/>
    </source>
</evidence>
<feature type="domain" description="C2H2-type" evidence="8">
    <location>
        <begin position="361"/>
        <end position="388"/>
    </location>
</feature>
<dbReference type="PROSITE" id="PS00028">
    <property type="entry name" value="ZINC_FINGER_C2H2_1"/>
    <property type="match status" value="7"/>
</dbReference>